<comment type="caution">
    <text evidence="10">The sequence shown here is derived from an EMBL/GenBank/DDBJ whole genome shotgun (WGS) entry which is preliminary data.</text>
</comment>
<keyword evidence="2" id="KW-0963">Cytoplasm</keyword>
<evidence type="ECO:0000256" key="4">
    <source>
        <dbReference type="ARBA" id="ARBA00022741"/>
    </source>
</evidence>
<feature type="domain" description="AMP-binding enzyme C-terminal" evidence="9">
    <location>
        <begin position="382"/>
        <end position="460"/>
    </location>
</feature>
<evidence type="ECO:0000313" key="11">
    <source>
        <dbReference type="Proteomes" id="UP000530850"/>
    </source>
</evidence>
<gene>
    <name evidence="10" type="ORF">FHR31_001031</name>
</gene>
<reference evidence="10 11" key="1">
    <citation type="submission" date="2020-08" db="EMBL/GenBank/DDBJ databases">
        <title>Sequencing the genomes of 1000 actinobacteria strains.</title>
        <authorList>
            <person name="Klenk H.-P."/>
        </authorList>
    </citation>
    <scope>NUCLEOTIDE SEQUENCE [LARGE SCALE GENOMIC DNA]</scope>
    <source>
        <strain evidence="10 11">DSM 22242</strain>
    </source>
</reference>
<evidence type="ECO:0000313" key="10">
    <source>
        <dbReference type="EMBL" id="MBB3171219.1"/>
    </source>
</evidence>
<proteinExistence type="inferred from homology"/>
<dbReference type="FunFam" id="3.30.300.30:FF:000012">
    <property type="entry name" value="D-alanine--D-alanyl carrier protein ligase"/>
    <property type="match status" value="1"/>
</dbReference>
<feature type="domain" description="AMP-dependent synthetase/ligase" evidence="8">
    <location>
        <begin position="1"/>
        <end position="322"/>
    </location>
</feature>
<accession>A0A7W5D1N0</accession>
<comment type="function">
    <text evidence="6">Catalyzes the first step in the D-alanylation of lipoteichoic acid (LTA), the activation of D-alanine and its transfer onto the D-alanyl carrier protein (Dcp) DltC. In an ATP-dependent two-step reaction, forms a high energy D-alanyl-AMP intermediate, followed by transfer of the D-alanyl residue as a thiol ester to the phosphopantheinyl prosthetic group of the Dcp. D-alanylation of LTA plays an important role in modulating the properties of the cell wall in Gram-positive bacteria, influencing the net charge of the cell wall.</text>
</comment>
<dbReference type="GO" id="GO:0016874">
    <property type="term" value="F:ligase activity"/>
    <property type="evidence" value="ECO:0007669"/>
    <property type="project" value="UniProtKB-KW"/>
</dbReference>
<dbReference type="InterPro" id="IPR025110">
    <property type="entry name" value="AMP-bd_C"/>
</dbReference>
<protein>
    <submittedName>
        <fullName evidence="10">D-alanine--poly(Phosphoribitol) ligase subunit 1</fullName>
        <ecNumber evidence="10">6.1.1.13</ecNumber>
    </submittedName>
</protein>
<evidence type="ECO:0000256" key="6">
    <source>
        <dbReference type="ARBA" id="ARBA00054605"/>
    </source>
</evidence>
<keyword evidence="1" id="KW-0596">Phosphopantetheine</keyword>
<dbReference type="Pfam" id="PF13193">
    <property type="entry name" value="AMP-binding_C"/>
    <property type="match status" value="1"/>
</dbReference>
<dbReference type="InterPro" id="IPR020845">
    <property type="entry name" value="AMP-binding_CS"/>
</dbReference>
<dbReference type="InterPro" id="IPR000873">
    <property type="entry name" value="AMP-dep_synth/lig_dom"/>
</dbReference>
<comment type="similarity">
    <text evidence="7">Belongs to the ATP-dependent AMP-binding enzyme family. DltA subfamily.</text>
</comment>
<keyword evidence="4" id="KW-0547">Nucleotide-binding</keyword>
<dbReference type="GO" id="GO:0005524">
    <property type="term" value="F:ATP binding"/>
    <property type="evidence" value="ECO:0007669"/>
    <property type="project" value="UniProtKB-KW"/>
</dbReference>
<dbReference type="Proteomes" id="UP000530850">
    <property type="component" value="Unassembled WGS sequence"/>
</dbReference>
<evidence type="ECO:0000256" key="3">
    <source>
        <dbReference type="ARBA" id="ARBA00022553"/>
    </source>
</evidence>
<dbReference type="PROSITE" id="PS00455">
    <property type="entry name" value="AMP_BINDING"/>
    <property type="match status" value="1"/>
</dbReference>
<dbReference type="Pfam" id="PF00501">
    <property type="entry name" value="AMP-binding"/>
    <property type="match status" value="1"/>
</dbReference>
<keyword evidence="3" id="KW-0597">Phosphoprotein</keyword>
<dbReference type="Gene3D" id="3.40.50.12780">
    <property type="entry name" value="N-terminal domain of ligase-like"/>
    <property type="match status" value="1"/>
</dbReference>
<dbReference type="PANTHER" id="PTHR44845:SF6">
    <property type="entry name" value="BETA-ALANINE-ACTIVATING ENZYME"/>
    <property type="match status" value="1"/>
</dbReference>
<keyword evidence="5" id="KW-0067">ATP-binding</keyword>
<dbReference type="AlphaFoldDB" id="A0A7W5D1N0"/>
<keyword evidence="10" id="KW-0436">Ligase</keyword>
<dbReference type="SUPFAM" id="SSF56801">
    <property type="entry name" value="Acetyl-CoA synthetase-like"/>
    <property type="match status" value="1"/>
</dbReference>
<dbReference type="InterPro" id="IPR045851">
    <property type="entry name" value="AMP-bd_C_sf"/>
</dbReference>
<evidence type="ECO:0000259" key="9">
    <source>
        <dbReference type="Pfam" id="PF13193"/>
    </source>
</evidence>
<evidence type="ECO:0000256" key="5">
    <source>
        <dbReference type="ARBA" id="ARBA00022840"/>
    </source>
</evidence>
<organism evidence="10 11">
    <name type="scientific">Parvibacter caecicola</name>
    <dbReference type="NCBI Taxonomy" id="747645"/>
    <lineage>
        <taxon>Bacteria</taxon>
        <taxon>Bacillati</taxon>
        <taxon>Actinomycetota</taxon>
        <taxon>Coriobacteriia</taxon>
        <taxon>Coriobacteriales</taxon>
        <taxon>Coriobacteriaceae</taxon>
        <taxon>Parvibacter</taxon>
    </lineage>
</organism>
<dbReference type="PANTHER" id="PTHR44845">
    <property type="entry name" value="CARRIER DOMAIN-CONTAINING PROTEIN"/>
    <property type="match status" value="1"/>
</dbReference>
<dbReference type="InterPro" id="IPR042099">
    <property type="entry name" value="ANL_N_sf"/>
</dbReference>
<dbReference type="Gene3D" id="3.30.300.30">
    <property type="match status" value="1"/>
</dbReference>
<evidence type="ECO:0000256" key="7">
    <source>
        <dbReference type="ARBA" id="ARBA00061336"/>
    </source>
</evidence>
<name>A0A7W5D1N0_9ACTN</name>
<evidence type="ECO:0000256" key="1">
    <source>
        <dbReference type="ARBA" id="ARBA00022450"/>
    </source>
</evidence>
<dbReference type="EC" id="6.1.1.13" evidence="10"/>
<evidence type="ECO:0000256" key="2">
    <source>
        <dbReference type="ARBA" id="ARBA00022490"/>
    </source>
</evidence>
<sequence length="467" mass="51110">MAAYLLDNAPVGKPVVVYGHKSALMLVSFVAAIKAGLTYSPIDVAYPADRVNDILDQIGKPLVLDLSDCGFTGDEDLTAGVLPEGVVSEIAGLGGRIDPSCWIKDDTPFYLLFTSGSTGRPKGVQMPSRCADAFLRYFSRFFPLREDGVSFNRVPYTFDVSLFDLIPGLAAGYTLYALEAEEESSMKASFEALSRSDMTVWISTPSYVEMCLADPLFNAELLPKLDTFVLCGEVFRNATALKMLERFPGAKVYNTYGPTETQAVSDILIDEQMAHEISPLPVGTMNPEMKAIIRDVDSGEILGCGELGEIYLAGATVSAGYYGRPDLTERVFGEINLDGGLSARCYRTGDKGFVDEEGRLYCLGRLDFQVKINGFRVELGDVEQALTRLPAIKEAVVLPKERDGRVVHLVAHVMLEDSSLEGDLSTAIALKKQLSSIVPEYMIPKKMVFHREFPLNNNGKIDRKALA</sequence>
<dbReference type="EMBL" id="JACHYA010000002">
    <property type="protein sequence ID" value="MBB3171219.1"/>
    <property type="molecule type" value="Genomic_DNA"/>
</dbReference>
<evidence type="ECO:0000259" key="8">
    <source>
        <dbReference type="Pfam" id="PF00501"/>
    </source>
</evidence>